<feature type="transmembrane region" description="Helical" evidence="1">
    <location>
        <begin position="59"/>
        <end position="79"/>
    </location>
</feature>
<dbReference type="EMBL" id="JAESVP010000011">
    <property type="protein sequence ID" value="MBL4929800.1"/>
    <property type="molecule type" value="Genomic_DNA"/>
</dbReference>
<keyword evidence="1" id="KW-1133">Transmembrane helix</keyword>
<feature type="transmembrane region" description="Helical" evidence="1">
    <location>
        <begin position="85"/>
        <end position="105"/>
    </location>
</feature>
<sequence>MVALASTILFGLIAISLGLAQVPSDSFPGLLVFLAMLQVIAAGLLIWSIGLLSRHDHEAYIASLACFFGLMATRSTSTWPATGPYTALAQFTLGVMLGIAQIRILQSVVSRVQDTLAKGAA</sequence>
<protein>
    <submittedName>
        <fullName evidence="2">Uncharacterized protein</fullName>
    </submittedName>
</protein>
<keyword evidence="1" id="KW-0812">Transmembrane</keyword>
<name>A0A8J7MVF3_9RHOB</name>
<evidence type="ECO:0000256" key="1">
    <source>
        <dbReference type="SAM" id="Phobius"/>
    </source>
</evidence>
<organism evidence="2 3">
    <name type="scientific">Fuscibacter oryzae</name>
    <dbReference type="NCBI Taxonomy" id="2803939"/>
    <lineage>
        <taxon>Bacteria</taxon>
        <taxon>Pseudomonadati</taxon>
        <taxon>Pseudomonadota</taxon>
        <taxon>Alphaproteobacteria</taxon>
        <taxon>Rhodobacterales</taxon>
        <taxon>Paracoccaceae</taxon>
        <taxon>Fuscibacter</taxon>
    </lineage>
</organism>
<proteinExistence type="predicted"/>
<reference evidence="2" key="1">
    <citation type="submission" date="2021-01" db="EMBL/GenBank/DDBJ databases">
        <title>Genome seq and assembly of Tabrizicola sp. KVB23.</title>
        <authorList>
            <person name="Chhetri G."/>
        </authorList>
    </citation>
    <scope>NUCLEOTIDE SEQUENCE</scope>
    <source>
        <strain evidence="2">KVB23</strain>
    </source>
</reference>
<keyword evidence="1" id="KW-0472">Membrane</keyword>
<gene>
    <name evidence="2" type="ORF">JI744_16975</name>
</gene>
<comment type="caution">
    <text evidence="2">The sequence shown here is derived from an EMBL/GenBank/DDBJ whole genome shotgun (WGS) entry which is preliminary data.</text>
</comment>
<dbReference type="RefSeq" id="WP_202662370.1">
    <property type="nucleotide sequence ID" value="NZ_JAESVP010000011.1"/>
</dbReference>
<accession>A0A8J7MVF3</accession>
<evidence type="ECO:0000313" key="3">
    <source>
        <dbReference type="Proteomes" id="UP000619033"/>
    </source>
</evidence>
<feature type="transmembrane region" description="Helical" evidence="1">
    <location>
        <begin position="30"/>
        <end position="52"/>
    </location>
</feature>
<dbReference type="Proteomes" id="UP000619033">
    <property type="component" value="Unassembled WGS sequence"/>
</dbReference>
<evidence type="ECO:0000313" key="2">
    <source>
        <dbReference type="EMBL" id="MBL4929800.1"/>
    </source>
</evidence>
<dbReference type="AlphaFoldDB" id="A0A8J7MVF3"/>
<keyword evidence="3" id="KW-1185">Reference proteome</keyword>